<accession>A0ABT9EKY8</accession>
<keyword evidence="1" id="KW-0732">Signal</keyword>
<organism evidence="2 3">
    <name type="scientific">Sphingomonas aurea</name>
    <dbReference type="NCBI Taxonomy" id="3063994"/>
    <lineage>
        <taxon>Bacteria</taxon>
        <taxon>Pseudomonadati</taxon>
        <taxon>Pseudomonadota</taxon>
        <taxon>Alphaproteobacteria</taxon>
        <taxon>Sphingomonadales</taxon>
        <taxon>Sphingomonadaceae</taxon>
        <taxon>Sphingomonas</taxon>
    </lineage>
</organism>
<dbReference type="EMBL" id="JAUUDS010000004">
    <property type="protein sequence ID" value="MDP1027630.1"/>
    <property type="molecule type" value="Genomic_DNA"/>
</dbReference>
<dbReference type="RefSeq" id="WP_305173339.1">
    <property type="nucleotide sequence ID" value="NZ_JAUUDS010000004.1"/>
</dbReference>
<protein>
    <submittedName>
        <fullName evidence="2">Uncharacterized protein</fullName>
    </submittedName>
</protein>
<keyword evidence="3" id="KW-1185">Reference proteome</keyword>
<dbReference type="Proteomes" id="UP001230685">
    <property type="component" value="Unassembled WGS sequence"/>
</dbReference>
<proteinExistence type="predicted"/>
<reference evidence="2 3" key="1">
    <citation type="submission" date="2023-07" db="EMBL/GenBank/DDBJ databases">
        <authorList>
            <person name="Kim M.K."/>
        </authorList>
    </citation>
    <scope>NUCLEOTIDE SEQUENCE [LARGE SCALE GENOMIC DNA]</scope>
    <source>
        <strain evidence="2 3">KR1UV-12</strain>
    </source>
</reference>
<evidence type="ECO:0000313" key="3">
    <source>
        <dbReference type="Proteomes" id="UP001230685"/>
    </source>
</evidence>
<evidence type="ECO:0000256" key="1">
    <source>
        <dbReference type="SAM" id="SignalP"/>
    </source>
</evidence>
<feature type="signal peptide" evidence="1">
    <location>
        <begin position="1"/>
        <end position="24"/>
    </location>
</feature>
<comment type="caution">
    <text evidence="2">The sequence shown here is derived from an EMBL/GenBank/DDBJ whole genome shotgun (WGS) entry which is preliminary data.</text>
</comment>
<sequence>MKAIPLAAALLGLTAAAMPATVSAQRGWQPIAQRQGNLDARIDQGIRSGRLTRPEARRLTTEMRQLSRLESRYRAGGLNQWERRDLDRRYDALSARVRFDKHDRQDRRYR</sequence>
<evidence type="ECO:0000313" key="2">
    <source>
        <dbReference type="EMBL" id="MDP1027630.1"/>
    </source>
</evidence>
<name>A0ABT9EKY8_9SPHN</name>
<gene>
    <name evidence="2" type="ORF">Q5H91_10430</name>
</gene>
<feature type="chain" id="PRO_5046156264" evidence="1">
    <location>
        <begin position="25"/>
        <end position="110"/>
    </location>
</feature>